<dbReference type="AlphaFoldDB" id="A0A0F9ENR6"/>
<feature type="region of interest" description="Disordered" evidence="1">
    <location>
        <begin position="64"/>
        <end position="93"/>
    </location>
</feature>
<reference evidence="2" key="1">
    <citation type="journal article" date="2015" name="Nature">
        <title>Complex archaea that bridge the gap between prokaryotes and eukaryotes.</title>
        <authorList>
            <person name="Spang A."/>
            <person name="Saw J.H."/>
            <person name="Jorgensen S.L."/>
            <person name="Zaremba-Niedzwiedzka K."/>
            <person name="Martijn J."/>
            <person name="Lind A.E."/>
            <person name="van Eijk R."/>
            <person name="Schleper C."/>
            <person name="Guy L."/>
            <person name="Ettema T.J."/>
        </authorList>
    </citation>
    <scope>NUCLEOTIDE SEQUENCE</scope>
</reference>
<feature type="non-terminal residue" evidence="2">
    <location>
        <position position="261"/>
    </location>
</feature>
<proteinExistence type="predicted"/>
<comment type="caution">
    <text evidence="2">The sequence shown here is derived from an EMBL/GenBank/DDBJ whole genome shotgun (WGS) entry which is preliminary data.</text>
</comment>
<evidence type="ECO:0000313" key="2">
    <source>
        <dbReference type="EMBL" id="KKL46560.1"/>
    </source>
</evidence>
<accession>A0A0F9ENR6</accession>
<gene>
    <name evidence="2" type="ORF">LCGC14_2344340</name>
</gene>
<feature type="region of interest" description="Disordered" evidence="1">
    <location>
        <begin position="187"/>
        <end position="219"/>
    </location>
</feature>
<organism evidence="2">
    <name type="scientific">marine sediment metagenome</name>
    <dbReference type="NCBI Taxonomy" id="412755"/>
    <lineage>
        <taxon>unclassified sequences</taxon>
        <taxon>metagenomes</taxon>
        <taxon>ecological metagenomes</taxon>
    </lineage>
</organism>
<evidence type="ECO:0000256" key="1">
    <source>
        <dbReference type="SAM" id="MobiDB-lite"/>
    </source>
</evidence>
<dbReference type="EMBL" id="LAZR01033987">
    <property type="protein sequence ID" value="KKL46560.1"/>
    <property type="molecule type" value="Genomic_DNA"/>
</dbReference>
<name>A0A0F9ENR6_9ZZZZ</name>
<protein>
    <submittedName>
        <fullName evidence="2">Uncharacterized protein</fullName>
    </submittedName>
</protein>
<sequence>MRKVVRRKIEVVKAAASTLPLNSFGLPDGYYRPDLLPTTLLPEHSDVTGSLPVADAINDVLPSGCPLEGDPVTTETDASSDADNDASSIGNQESQELTVTNGARESILDRQVLQNAYTPLMYDEGFPTQPDGRPFWDRLEFEAVEAFEAFKVYLNQGRAGARQVYDLDVYLSDKRIIDSEVIGDTNDDEDFKQFQGQSSDGSNGNNGSNGGNGNATYGAHHNGGYSNSLLHVPEGYMLPDSDTLQEYYNLHYWAIRARAYD</sequence>